<keyword evidence="4" id="KW-1185">Reference proteome</keyword>
<accession>A0ABU7TYJ9</accession>
<feature type="compositionally biased region" description="Basic and acidic residues" evidence="1">
    <location>
        <begin position="101"/>
        <end position="134"/>
    </location>
</feature>
<feature type="compositionally biased region" description="Basic and acidic residues" evidence="1">
    <location>
        <begin position="142"/>
        <end position="155"/>
    </location>
</feature>
<reference evidence="3 4" key="1">
    <citation type="journal article" date="2012" name="Genet. Mol. Biol.">
        <title>Analysis of 16S rRNA and mxaF genes revealing insights into Methylobacterium niche-specific plant association.</title>
        <authorList>
            <person name="Dourado M.N."/>
            <person name="Andreote F.D."/>
            <person name="Dini-Andreote F."/>
            <person name="Conti R."/>
            <person name="Araujo J.M."/>
            <person name="Araujo W.L."/>
        </authorList>
    </citation>
    <scope>NUCLEOTIDE SEQUENCE [LARGE SCALE GENOMIC DNA]</scope>
    <source>
        <strain evidence="3 4">TC3-10</strain>
    </source>
</reference>
<dbReference type="EMBL" id="MLCA01000015">
    <property type="protein sequence ID" value="MEE7494240.1"/>
    <property type="molecule type" value="Genomic_DNA"/>
</dbReference>
<dbReference type="InterPro" id="IPR036366">
    <property type="entry name" value="PGBDSf"/>
</dbReference>
<feature type="region of interest" description="Disordered" evidence="1">
    <location>
        <begin position="87"/>
        <end position="192"/>
    </location>
</feature>
<organism evidence="3 4">
    <name type="scientific">Methylobacterium oryzae</name>
    <dbReference type="NCBI Taxonomy" id="334852"/>
    <lineage>
        <taxon>Bacteria</taxon>
        <taxon>Pseudomonadati</taxon>
        <taxon>Pseudomonadota</taxon>
        <taxon>Alphaproteobacteria</taxon>
        <taxon>Hyphomicrobiales</taxon>
        <taxon>Methylobacteriaceae</taxon>
        <taxon>Methylobacterium</taxon>
    </lineage>
</organism>
<comment type="caution">
    <text evidence="3">The sequence shown here is derived from an EMBL/GenBank/DDBJ whole genome shotgun (WGS) entry which is preliminary data.</text>
</comment>
<proteinExistence type="predicted"/>
<evidence type="ECO:0000256" key="1">
    <source>
        <dbReference type="SAM" id="MobiDB-lite"/>
    </source>
</evidence>
<name>A0ABU7TYJ9_9HYPH</name>
<evidence type="ECO:0000259" key="2">
    <source>
        <dbReference type="Pfam" id="PF01471"/>
    </source>
</evidence>
<evidence type="ECO:0000313" key="3">
    <source>
        <dbReference type="EMBL" id="MEE7494240.1"/>
    </source>
</evidence>
<feature type="compositionally biased region" description="Low complexity" evidence="1">
    <location>
        <begin position="89"/>
        <end position="100"/>
    </location>
</feature>
<feature type="domain" description="Peptidoglycan binding-like" evidence="2">
    <location>
        <begin position="190"/>
        <end position="244"/>
    </location>
</feature>
<dbReference type="InterPro" id="IPR002477">
    <property type="entry name" value="Peptidoglycan-bd-like"/>
</dbReference>
<dbReference type="SUPFAM" id="SSF47090">
    <property type="entry name" value="PGBD-like"/>
    <property type="match status" value="1"/>
</dbReference>
<sequence>MSGYREITVPGEPGRARRSAPRRAAVQGDWRAVLVGALKATGATCRTSPGAVLGSLVALGAAGFVCVNALGYQTGRHPAPILPKLAQKAPAPREAAPAAKEPAREPTREPAREAVRDGARDGARDPVRVVEADRAPAPAKPAARDAIGELIRSEETTASVTPKASPARAAAKPAPKETKDAKAAKPEKDGDPVLRAQKALSKLGYAVKPDGAMGPGTRAAIEKFERSAKLPVTGEATGRTLRELVARAGHG</sequence>
<dbReference type="RefSeq" id="WP_419539975.1">
    <property type="nucleotide sequence ID" value="NZ_MLCA01000015.1"/>
</dbReference>
<dbReference type="InterPro" id="IPR036365">
    <property type="entry name" value="PGBD-like_sf"/>
</dbReference>
<gene>
    <name evidence="3" type="ORF">MOTC310_29005</name>
</gene>
<evidence type="ECO:0000313" key="4">
    <source>
        <dbReference type="Proteomes" id="UP001355206"/>
    </source>
</evidence>
<protein>
    <submittedName>
        <fullName evidence="3">Peptidoglycan-binding protein</fullName>
    </submittedName>
</protein>
<feature type="compositionally biased region" description="Low complexity" evidence="1">
    <location>
        <begin position="162"/>
        <end position="173"/>
    </location>
</feature>
<feature type="compositionally biased region" description="Basic and acidic residues" evidence="1">
    <location>
        <begin position="174"/>
        <end position="192"/>
    </location>
</feature>
<dbReference type="Pfam" id="PF01471">
    <property type="entry name" value="PG_binding_1"/>
    <property type="match status" value="1"/>
</dbReference>
<feature type="region of interest" description="Disordered" evidence="1">
    <location>
        <begin position="1"/>
        <end position="20"/>
    </location>
</feature>
<dbReference type="Gene3D" id="1.10.101.10">
    <property type="entry name" value="PGBD-like superfamily/PGBD"/>
    <property type="match status" value="1"/>
</dbReference>
<dbReference type="Proteomes" id="UP001355206">
    <property type="component" value="Unassembled WGS sequence"/>
</dbReference>